<organism evidence="1 2">
    <name type="scientific">Alteromonas gilva</name>
    <dbReference type="NCBI Taxonomy" id="2987522"/>
    <lineage>
        <taxon>Bacteria</taxon>
        <taxon>Pseudomonadati</taxon>
        <taxon>Pseudomonadota</taxon>
        <taxon>Gammaproteobacteria</taxon>
        <taxon>Alteromonadales</taxon>
        <taxon>Alteromonadaceae</taxon>
        <taxon>Alteromonas/Salinimonas group</taxon>
        <taxon>Alteromonas</taxon>
    </lineage>
</organism>
<gene>
    <name evidence="1" type="ORF">OIK42_18960</name>
</gene>
<proteinExistence type="predicted"/>
<dbReference type="EMBL" id="JAQQXP010000004">
    <property type="protein sequence ID" value="MDC8832838.1"/>
    <property type="molecule type" value="Genomic_DNA"/>
</dbReference>
<sequence length="146" mass="15819">MNLKKAMDSAIPFILIAAIVGAVGLGGYKGVENMINNALESQPNTPKIMVVDLEGLAKALTERGDSPEQTVLYMDTLMAVLTKQGYLVLEKKATLSVPEGMTMKVVSTEFLMKAAERLGVAPTEADRDKLRESVNDSTKKLESFLN</sequence>
<evidence type="ECO:0000313" key="1">
    <source>
        <dbReference type="EMBL" id="MDC8832838.1"/>
    </source>
</evidence>
<dbReference type="RefSeq" id="WP_273642724.1">
    <property type="nucleotide sequence ID" value="NZ_JAQQXP010000004.1"/>
</dbReference>
<keyword evidence="2" id="KW-1185">Reference proteome</keyword>
<accession>A0ABT5L9S3</accession>
<reference evidence="1 2" key="1">
    <citation type="submission" date="2022-10" db="EMBL/GenBank/DDBJ databases">
        <title>Alteromonas sp. chi3 Genome sequencing.</title>
        <authorList>
            <person name="Park S."/>
        </authorList>
    </citation>
    <scope>NUCLEOTIDE SEQUENCE [LARGE SCALE GENOMIC DNA]</scope>
    <source>
        <strain evidence="2">chi3</strain>
    </source>
</reference>
<dbReference type="Proteomes" id="UP001218788">
    <property type="component" value="Unassembled WGS sequence"/>
</dbReference>
<comment type="caution">
    <text evidence="1">The sequence shown here is derived from an EMBL/GenBank/DDBJ whole genome shotgun (WGS) entry which is preliminary data.</text>
</comment>
<name>A0ABT5L9S3_9ALTE</name>
<evidence type="ECO:0000313" key="2">
    <source>
        <dbReference type="Proteomes" id="UP001218788"/>
    </source>
</evidence>
<protein>
    <submittedName>
        <fullName evidence="1">Uncharacterized protein</fullName>
    </submittedName>
</protein>